<sequence>MIKIDKKIAEDIIEVLNDEFKDRIYNFKSFGSDFQILESYANDNKGMLRATKIINNHLGYIYGIHVAIYELRNCFNNNKKTKNHLSSVINRYNFDGHFWIDKFMTDNINSSRIIENIDVIEETNSNNIILNKIIRLMIISNEYLIKPLKSMFILKKKVDVLDPQTGINNITRLISFVRGLHFSIGIIMRETGVSFEDLSWRFPYHADECNLIIDSLNNLELEINKELNLSEEKVGFDFSLIG</sequence>
<dbReference type="AlphaFoldDB" id="A0A4V3GVE5"/>
<evidence type="ECO:0000313" key="2">
    <source>
        <dbReference type="Proteomes" id="UP000295472"/>
    </source>
</evidence>
<protein>
    <submittedName>
        <fullName evidence="1">Uncharacterized protein</fullName>
    </submittedName>
</protein>
<evidence type="ECO:0000313" key="1">
    <source>
        <dbReference type="EMBL" id="TDX36956.1"/>
    </source>
</evidence>
<dbReference type="EMBL" id="SOEF01000046">
    <property type="protein sequence ID" value="TDX36956.1"/>
    <property type="molecule type" value="Genomic_DNA"/>
</dbReference>
<dbReference type="Proteomes" id="UP000295472">
    <property type="component" value="Unassembled WGS sequence"/>
</dbReference>
<dbReference type="RefSeq" id="WP_134060147.1">
    <property type="nucleotide sequence ID" value="NZ_SOEF01000046.1"/>
</dbReference>
<organism evidence="1 2">
    <name type="scientific">Halanaerobium congolense</name>
    <dbReference type="NCBI Taxonomy" id="54121"/>
    <lineage>
        <taxon>Bacteria</taxon>
        <taxon>Bacillati</taxon>
        <taxon>Bacillota</taxon>
        <taxon>Clostridia</taxon>
        <taxon>Halanaerobiales</taxon>
        <taxon>Halanaerobiaceae</taxon>
        <taxon>Halanaerobium</taxon>
    </lineage>
</organism>
<comment type="caution">
    <text evidence="1">The sequence shown here is derived from an EMBL/GenBank/DDBJ whole genome shotgun (WGS) entry which is preliminary data.</text>
</comment>
<gene>
    <name evidence="1" type="ORF">C7954_14612</name>
</gene>
<name>A0A4V3GVE5_9FIRM</name>
<proteinExistence type="predicted"/>
<dbReference type="GeneID" id="57013872"/>
<accession>A0A4V3GVE5</accession>
<reference evidence="1 2" key="1">
    <citation type="submission" date="2019-03" db="EMBL/GenBank/DDBJ databases">
        <title>Subsurface microbial communities from deep shales in Ohio and West Virginia, USA.</title>
        <authorList>
            <person name="Wrighton K."/>
        </authorList>
    </citation>
    <scope>NUCLEOTIDE SEQUENCE [LARGE SCALE GENOMIC DNA]</scope>
    <source>
        <strain evidence="1 2">DSMZ 11287</strain>
    </source>
</reference>